<evidence type="ECO:0000313" key="4">
    <source>
        <dbReference type="Proteomes" id="UP001603978"/>
    </source>
</evidence>
<keyword evidence="4" id="KW-1185">Reference proteome</keyword>
<sequence>MRHTTLGSSGCSISRVALGTMTFGQQTAEPEAFAQLDRFTQAGGTLLDTADAYGGGASEHIVGRWLASKPAHVRDEIVLATKARFPTGPGTNDVGLSRKHLAQALDASLERLGVETIDLYQAHSFDPHTPIEETLRFLDDAVRAGKIHYVGLSNFTAWQVQRVVDVASFGGLIGPSALQAQYNLLTRELEWEIMPALQANGLGLLVWSPLAAGVLTGRRPLDGLPVARLEQVQAALGALGEIAERRGVPSSRVALAWIAAQPAVSSVILGARTLQQLEDNLAAFDLVLEAGELALLGAASAPVTGDYPYGERGLEQRSRKLEGGR</sequence>
<organism evidence="3 4">
    <name type="scientific">Nonomuraea marmarensis</name>
    <dbReference type="NCBI Taxonomy" id="3351344"/>
    <lineage>
        <taxon>Bacteria</taxon>
        <taxon>Bacillati</taxon>
        <taxon>Actinomycetota</taxon>
        <taxon>Actinomycetes</taxon>
        <taxon>Streptosporangiales</taxon>
        <taxon>Streptosporangiaceae</taxon>
        <taxon>Nonomuraea</taxon>
    </lineage>
</organism>
<dbReference type="InterPro" id="IPR050523">
    <property type="entry name" value="AKR_Detox_Biosynth"/>
</dbReference>
<dbReference type="EMBL" id="JBICRM010000007">
    <property type="protein sequence ID" value="MFG1704155.1"/>
    <property type="molecule type" value="Genomic_DNA"/>
</dbReference>
<dbReference type="RefSeq" id="WP_393164945.1">
    <property type="nucleotide sequence ID" value="NZ_JBICRM010000007.1"/>
</dbReference>
<dbReference type="Gene3D" id="3.20.20.100">
    <property type="entry name" value="NADP-dependent oxidoreductase domain"/>
    <property type="match status" value="1"/>
</dbReference>
<protein>
    <submittedName>
        <fullName evidence="3">Aldo/keto reductase</fullName>
    </submittedName>
</protein>
<dbReference type="Pfam" id="PF00248">
    <property type="entry name" value="Aldo_ket_red"/>
    <property type="match status" value="1"/>
</dbReference>
<name>A0ABW7A9Y6_9ACTN</name>
<dbReference type="InterPro" id="IPR036812">
    <property type="entry name" value="NAD(P)_OxRdtase_dom_sf"/>
</dbReference>
<evidence type="ECO:0000313" key="3">
    <source>
        <dbReference type="EMBL" id="MFG1704155.1"/>
    </source>
</evidence>
<gene>
    <name evidence="3" type="ORF">ACFLIM_13280</name>
</gene>
<comment type="caution">
    <text evidence="3">The sequence shown here is derived from an EMBL/GenBank/DDBJ whole genome shotgun (WGS) entry which is preliminary data.</text>
</comment>
<feature type="domain" description="NADP-dependent oxidoreductase" evidence="2">
    <location>
        <begin position="16"/>
        <end position="296"/>
    </location>
</feature>
<evidence type="ECO:0000256" key="1">
    <source>
        <dbReference type="ARBA" id="ARBA00023002"/>
    </source>
</evidence>
<evidence type="ECO:0000259" key="2">
    <source>
        <dbReference type="Pfam" id="PF00248"/>
    </source>
</evidence>
<keyword evidence="1" id="KW-0560">Oxidoreductase</keyword>
<reference evidence="3 4" key="1">
    <citation type="submission" date="2024-10" db="EMBL/GenBank/DDBJ databases">
        <authorList>
            <person name="Topkara A.R."/>
            <person name="Saygin H."/>
        </authorList>
    </citation>
    <scope>NUCLEOTIDE SEQUENCE [LARGE SCALE GENOMIC DNA]</scope>
    <source>
        <strain evidence="3 4">M3C6</strain>
    </source>
</reference>
<dbReference type="PANTHER" id="PTHR43364">
    <property type="entry name" value="NADH-SPECIFIC METHYLGLYOXAL REDUCTASE-RELATED"/>
    <property type="match status" value="1"/>
</dbReference>
<dbReference type="PANTHER" id="PTHR43364:SF4">
    <property type="entry name" value="NAD(P)-LINKED OXIDOREDUCTASE SUPERFAMILY PROTEIN"/>
    <property type="match status" value="1"/>
</dbReference>
<accession>A0ABW7A9Y6</accession>
<dbReference type="InterPro" id="IPR023210">
    <property type="entry name" value="NADP_OxRdtase_dom"/>
</dbReference>
<proteinExistence type="predicted"/>
<dbReference type="SUPFAM" id="SSF51430">
    <property type="entry name" value="NAD(P)-linked oxidoreductase"/>
    <property type="match status" value="1"/>
</dbReference>
<dbReference type="Proteomes" id="UP001603978">
    <property type="component" value="Unassembled WGS sequence"/>
</dbReference>